<dbReference type="PhylomeDB" id="B8MMI6"/>
<proteinExistence type="predicted"/>
<sequence>MKSIFLVLALNGLIVTALPIRHDDASAVATPLHARYDRAGPLPVLTESSSDRPHFPEWLANHPEHIHPKPHRNDWIAQARRIVNTWSAFYSTEYPTKRQRPQSFDDGNDNSLQDEGLLTLGNGACGIVVENSPDGDTTTIAAIPCPSTRYTPPHRPSYFEQLRRNLTTMDLAMLCSRYGPEIVALCIFFLVPISVVLVEIVDVLHDRLVTEKFPERGRGRVRLTGPERRMSVIAKCERERMVRDLAQKAWVGSRRGSRHSH</sequence>
<organism evidence="2 3">
    <name type="scientific">Talaromyces stipitatus (strain ATCC 10500 / CBS 375.48 / QM 6759 / NRRL 1006)</name>
    <name type="common">Penicillium stipitatum</name>
    <dbReference type="NCBI Taxonomy" id="441959"/>
    <lineage>
        <taxon>Eukaryota</taxon>
        <taxon>Fungi</taxon>
        <taxon>Dikarya</taxon>
        <taxon>Ascomycota</taxon>
        <taxon>Pezizomycotina</taxon>
        <taxon>Eurotiomycetes</taxon>
        <taxon>Eurotiomycetidae</taxon>
        <taxon>Eurotiales</taxon>
        <taxon>Trichocomaceae</taxon>
        <taxon>Talaromyces</taxon>
        <taxon>Talaromyces sect. Talaromyces</taxon>
    </lineage>
</organism>
<feature type="chain" id="PRO_5002875220" evidence="1">
    <location>
        <begin position="18"/>
        <end position="261"/>
    </location>
</feature>
<protein>
    <submittedName>
        <fullName evidence="2">Uncharacterized protein</fullName>
    </submittedName>
</protein>
<dbReference type="eggNOG" id="ENOG502T3S0">
    <property type="taxonomic scope" value="Eukaryota"/>
</dbReference>
<evidence type="ECO:0000313" key="2">
    <source>
        <dbReference type="EMBL" id="EED13740.1"/>
    </source>
</evidence>
<keyword evidence="1" id="KW-0732">Signal</keyword>
<gene>
    <name evidence="2" type="ORF">TSTA_099880</name>
</gene>
<dbReference type="RefSeq" id="XP_002485978.1">
    <property type="nucleotide sequence ID" value="XM_002485933.1"/>
</dbReference>
<dbReference type="InParanoid" id="B8MMI6"/>
<dbReference type="AlphaFoldDB" id="B8MMI6"/>
<dbReference type="HOGENOM" id="CLU_984110_0_0_1"/>
<dbReference type="EMBL" id="EQ962658">
    <property type="protein sequence ID" value="EED13740.1"/>
    <property type="molecule type" value="Genomic_DNA"/>
</dbReference>
<name>B8MMI6_TALSN</name>
<dbReference type="GeneID" id="8105431"/>
<dbReference type="Proteomes" id="UP000001745">
    <property type="component" value="Unassembled WGS sequence"/>
</dbReference>
<feature type="signal peptide" evidence="1">
    <location>
        <begin position="1"/>
        <end position="17"/>
    </location>
</feature>
<evidence type="ECO:0000313" key="3">
    <source>
        <dbReference type="Proteomes" id="UP000001745"/>
    </source>
</evidence>
<accession>B8MMI6</accession>
<dbReference type="OrthoDB" id="4223058at2759"/>
<keyword evidence="3" id="KW-1185">Reference proteome</keyword>
<reference evidence="3" key="1">
    <citation type="journal article" date="2015" name="Genome Announc.">
        <title>Genome sequence of the AIDS-associated pathogen Penicillium marneffei (ATCC18224) and its near taxonomic relative Talaromyces stipitatus (ATCC10500).</title>
        <authorList>
            <person name="Nierman W.C."/>
            <person name="Fedorova-Abrams N.D."/>
            <person name="Andrianopoulos A."/>
        </authorList>
    </citation>
    <scope>NUCLEOTIDE SEQUENCE [LARGE SCALE GENOMIC DNA]</scope>
    <source>
        <strain evidence="3">ATCC 10500 / CBS 375.48 / QM 6759 / NRRL 1006</strain>
    </source>
</reference>
<evidence type="ECO:0000256" key="1">
    <source>
        <dbReference type="SAM" id="SignalP"/>
    </source>
</evidence>
<dbReference type="VEuPathDB" id="FungiDB:TSTA_099880"/>